<name>A0ABX7YN66_9STRE</name>
<dbReference type="GO" id="GO:0016757">
    <property type="term" value="F:glycosyltransferase activity"/>
    <property type="evidence" value="ECO:0007669"/>
    <property type="project" value="UniProtKB-KW"/>
</dbReference>
<dbReference type="EC" id="2.4.-.-" evidence="5"/>
<keyword evidence="2 5" id="KW-0808">Transferase</keyword>
<protein>
    <submittedName>
        <fullName evidence="5">Glycosyltransferase</fullName>
        <ecNumber evidence="5">2.4.-.-</ecNumber>
    </submittedName>
</protein>
<dbReference type="Pfam" id="PF00535">
    <property type="entry name" value="Glycos_transf_2"/>
    <property type="match status" value="1"/>
</dbReference>
<evidence type="ECO:0000256" key="2">
    <source>
        <dbReference type="ARBA" id="ARBA00022679"/>
    </source>
</evidence>
<dbReference type="RefSeq" id="WP_212571587.1">
    <property type="nucleotide sequence ID" value="NZ_CP073084.1"/>
</dbReference>
<dbReference type="InterPro" id="IPR001173">
    <property type="entry name" value="Glyco_trans_2-like"/>
</dbReference>
<dbReference type="PANTHER" id="PTHR13778:SF47">
    <property type="entry name" value="LIPOPOLYSACCHARIDE 1,3-GALACTOSYLTRANSFERASE"/>
    <property type="match status" value="1"/>
</dbReference>
<dbReference type="InterPro" id="IPR050748">
    <property type="entry name" value="Glycosyltrans_8_dom-fam"/>
</dbReference>
<dbReference type="EMBL" id="CP073084">
    <property type="protein sequence ID" value="QUE54669.1"/>
    <property type="molecule type" value="Genomic_DNA"/>
</dbReference>
<evidence type="ECO:0000313" key="5">
    <source>
        <dbReference type="EMBL" id="QUE54669.1"/>
    </source>
</evidence>
<reference evidence="5 6" key="1">
    <citation type="submission" date="2021-04" db="EMBL/GenBank/DDBJ databases">
        <title>Complete genome sequence of a novel Streptococcus species.</title>
        <authorList>
            <person name="Teng J.L.L."/>
        </authorList>
    </citation>
    <scope>NUCLEOTIDE SEQUENCE [LARGE SCALE GENOMIC DNA]</scope>
    <source>
        <strain evidence="5 6">HKU75</strain>
    </source>
</reference>
<evidence type="ECO:0000313" key="6">
    <source>
        <dbReference type="Proteomes" id="UP000677616"/>
    </source>
</evidence>
<evidence type="ECO:0000256" key="3">
    <source>
        <dbReference type="ARBA" id="ARBA00022723"/>
    </source>
</evidence>
<feature type="domain" description="Glycosyltransferase 2-like" evidence="4">
    <location>
        <begin position="277"/>
        <end position="437"/>
    </location>
</feature>
<dbReference type="SUPFAM" id="SSF53448">
    <property type="entry name" value="Nucleotide-diphospho-sugar transferases"/>
    <property type="match status" value="2"/>
</dbReference>
<dbReference type="Gene3D" id="3.90.550.10">
    <property type="entry name" value="Spore Coat Polysaccharide Biosynthesis Protein SpsA, Chain A"/>
    <property type="match status" value="2"/>
</dbReference>
<dbReference type="PANTHER" id="PTHR13778">
    <property type="entry name" value="GLYCOSYLTRANSFERASE 8 DOMAIN-CONTAINING PROTEIN"/>
    <property type="match status" value="1"/>
</dbReference>
<dbReference type="InterPro" id="IPR029044">
    <property type="entry name" value="Nucleotide-diphossugar_trans"/>
</dbReference>
<dbReference type="CDD" id="cd00761">
    <property type="entry name" value="Glyco_tranf_GTA_type"/>
    <property type="match status" value="1"/>
</dbReference>
<evidence type="ECO:0000256" key="1">
    <source>
        <dbReference type="ARBA" id="ARBA00022676"/>
    </source>
</evidence>
<dbReference type="CDD" id="cd04194">
    <property type="entry name" value="GT8_A4GalT_like"/>
    <property type="match status" value="1"/>
</dbReference>
<keyword evidence="6" id="KW-1185">Reference proteome</keyword>
<keyword evidence="1 5" id="KW-0328">Glycosyltransferase</keyword>
<sequence>MHIAFSATDSYVDYMGTAIYSIIQHHPQQELHFHILTRGFSSHSRFKLSLLESELVSIDVIEVNAGLFEGLPLKENISLETYFRILLPNLLPQLPRILYLDCDILVKGDLTELWQFDLNDSYLAGVNELDMLHRNPDYRQKIGFETDDIYVNAGVLLLDLAKMRKDQITELLFEKAEQLKDSIDYQDQDIINIALKGKIRPLAQKYNVTSYLREVSQPPLEEAAIIHFNWHKPWRKDQNSLHYNRPAFQLYRNYYQDYQQLTEQPITLLVNAHQVRPEALRQCLTSIQQQAYQRLDIVVLVSEKEADLLALARQYLDQDHRFRLREMKPTATRLDYYKQGIATTYSPYLIFVDAEDWLDADYVSGLYRHLYHEEADICLGAFTLFNEEDGIYSFFEPEIHQGSRTSTYLLENLFGLKWYESYRHLSLTGKIYRRQLFSQAHLINDYQSEDLWSLMLYLASKTLAFNGERTYVKRLKRVEEKQALHAETISLRRQELLSILTSFAVCKIPLQHVLNYYQEQLQILLETAWQLHERELVTQLEADLNRLTSLKLLASDKP</sequence>
<gene>
    <name evidence="5" type="ORF">INT76_01910</name>
</gene>
<keyword evidence="3" id="KW-0479">Metal-binding</keyword>
<dbReference type="Pfam" id="PF01501">
    <property type="entry name" value="Glyco_transf_8"/>
    <property type="match status" value="1"/>
</dbReference>
<organism evidence="5 6">
    <name type="scientific">Streptococcus oriscaviae</name>
    <dbReference type="NCBI Taxonomy" id="2781599"/>
    <lineage>
        <taxon>Bacteria</taxon>
        <taxon>Bacillati</taxon>
        <taxon>Bacillota</taxon>
        <taxon>Bacilli</taxon>
        <taxon>Lactobacillales</taxon>
        <taxon>Streptococcaceae</taxon>
        <taxon>Streptococcus</taxon>
    </lineage>
</organism>
<evidence type="ECO:0000259" key="4">
    <source>
        <dbReference type="Pfam" id="PF00535"/>
    </source>
</evidence>
<accession>A0ABX7YN66</accession>
<proteinExistence type="predicted"/>
<dbReference type="InterPro" id="IPR002495">
    <property type="entry name" value="Glyco_trans_8"/>
</dbReference>
<dbReference type="Proteomes" id="UP000677616">
    <property type="component" value="Chromosome"/>
</dbReference>